<sequence>KESDSARVEDMVAKLISDGGLKLLSEKGMSEAVKEYVDKEEKDAITELVKYQLKKTQDHLQKRKTPEDQIDNEILRFKEERKKRKGEEEEEVQAALKEAHAKRESQTSNGEIDNSDDSTTDAPPLRGRGRGSR</sequence>
<dbReference type="GO" id="GO:0042138">
    <property type="term" value="P:meiotic DNA double-strand break formation"/>
    <property type="evidence" value="ECO:0007669"/>
    <property type="project" value="TreeGrafter"/>
</dbReference>
<feature type="region of interest" description="Disordered" evidence="1">
    <location>
        <begin position="55"/>
        <end position="74"/>
    </location>
</feature>
<dbReference type="AlphaFoldDB" id="A0A0B7BZQ4"/>
<feature type="non-terminal residue" evidence="2">
    <location>
        <position position="1"/>
    </location>
</feature>
<gene>
    <name evidence="2" type="primary">ORF218646</name>
</gene>
<dbReference type="GO" id="GO:0000014">
    <property type="term" value="F:single-stranded DNA endodeoxyribonuclease activity"/>
    <property type="evidence" value="ECO:0007669"/>
    <property type="project" value="TreeGrafter"/>
</dbReference>
<dbReference type="EMBL" id="HACG01051541">
    <property type="protein sequence ID" value="CEK98412.1"/>
    <property type="molecule type" value="Transcribed_RNA"/>
</dbReference>
<dbReference type="GO" id="GO:0000724">
    <property type="term" value="P:double-strand break repair via homologous recombination"/>
    <property type="evidence" value="ECO:0007669"/>
    <property type="project" value="TreeGrafter"/>
</dbReference>
<dbReference type="GO" id="GO:0097552">
    <property type="term" value="P:mitochondrial double-strand break repair via homologous recombination"/>
    <property type="evidence" value="ECO:0007669"/>
    <property type="project" value="TreeGrafter"/>
</dbReference>
<evidence type="ECO:0000313" key="2">
    <source>
        <dbReference type="EMBL" id="CEK98412.1"/>
    </source>
</evidence>
<name>A0A0B7BZQ4_9EUPU</name>
<proteinExistence type="predicted"/>
<dbReference type="GO" id="GO:0000723">
    <property type="term" value="P:telomere maintenance"/>
    <property type="evidence" value="ECO:0007669"/>
    <property type="project" value="TreeGrafter"/>
</dbReference>
<feature type="region of interest" description="Disordered" evidence="1">
    <location>
        <begin position="80"/>
        <end position="133"/>
    </location>
</feature>
<dbReference type="GO" id="GO:0007095">
    <property type="term" value="P:mitotic G2 DNA damage checkpoint signaling"/>
    <property type="evidence" value="ECO:0007669"/>
    <property type="project" value="TreeGrafter"/>
</dbReference>
<feature type="non-terminal residue" evidence="2">
    <location>
        <position position="133"/>
    </location>
</feature>
<reference evidence="2" key="1">
    <citation type="submission" date="2014-12" db="EMBL/GenBank/DDBJ databases">
        <title>Insight into the proteome of Arion vulgaris.</title>
        <authorList>
            <person name="Aradska J."/>
            <person name="Bulat T."/>
            <person name="Smidak R."/>
            <person name="Sarate P."/>
            <person name="Gangsoo J."/>
            <person name="Sialana F."/>
            <person name="Bilban M."/>
            <person name="Lubec G."/>
        </authorList>
    </citation>
    <scope>NUCLEOTIDE SEQUENCE</scope>
    <source>
        <tissue evidence="2">Skin</tissue>
    </source>
</reference>
<evidence type="ECO:0000256" key="1">
    <source>
        <dbReference type="SAM" id="MobiDB-lite"/>
    </source>
</evidence>
<dbReference type="GO" id="GO:0030870">
    <property type="term" value="C:Mre11 complex"/>
    <property type="evidence" value="ECO:0007669"/>
    <property type="project" value="TreeGrafter"/>
</dbReference>
<dbReference type="PANTHER" id="PTHR10139:SF1">
    <property type="entry name" value="DOUBLE-STRAND BREAK REPAIR PROTEIN MRE11"/>
    <property type="match status" value="1"/>
</dbReference>
<dbReference type="GO" id="GO:0006303">
    <property type="term" value="P:double-strand break repair via nonhomologous end joining"/>
    <property type="evidence" value="ECO:0007669"/>
    <property type="project" value="TreeGrafter"/>
</dbReference>
<protein>
    <submittedName>
        <fullName evidence="2">Uncharacterized protein</fullName>
    </submittedName>
</protein>
<accession>A0A0B7BZQ4</accession>
<dbReference type="GO" id="GO:0031573">
    <property type="term" value="P:mitotic intra-S DNA damage checkpoint signaling"/>
    <property type="evidence" value="ECO:0007669"/>
    <property type="project" value="TreeGrafter"/>
</dbReference>
<dbReference type="PANTHER" id="PTHR10139">
    <property type="entry name" value="DOUBLE-STRAND BREAK REPAIR PROTEIN MRE11"/>
    <property type="match status" value="1"/>
</dbReference>
<organism evidence="2">
    <name type="scientific">Arion vulgaris</name>
    <dbReference type="NCBI Taxonomy" id="1028688"/>
    <lineage>
        <taxon>Eukaryota</taxon>
        <taxon>Metazoa</taxon>
        <taxon>Spiralia</taxon>
        <taxon>Lophotrochozoa</taxon>
        <taxon>Mollusca</taxon>
        <taxon>Gastropoda</taxon>
        <taxon>Heterobranchia</taxon>
        <taxon>Euthyneura</taxon>
        <taxon>Panpulmonata</taxon>
        <taxon>Eupulmonata</taxon>
        <taxon>Stylommatophora</taxon>
        <taxon>Helicina</taxon>
        <taxon>Arionoidea</taxon>
        <taxon>Arionidae</taxon>
        <taxon>Arion</taxon>
    </lineage>
</organism>
<dbReference type="GO" id="GO:0035861">
    <property type="term" value="C:site of double-strand break"/>
    <property type="evidence" value="ECO:0007669"/>
    <property type="project" value="TreeGrafter"/>
</dbReference>